<dbReference type="InterPro" id="IPR013839">
    <property type="entry name" value="DNAligase_adenylation"/>
</dbReference>
<keyword evidence="19" id="KW-1185">Reference proteome</keyword>
<dbReference type="InterPro" id="IPR003583">
    <property type="entry name" value="Hlx-hairpin-Hlx_DNA-bd_motif"/>
</dbReference>
<dbReference type="SUPFAM" id="SSF47781">
    <property type="entry name" value="RuvA domain 2-like"/>
    <property type="match status" value="1"/>
</dbReference>
<evidence type="ECO:0000256" key="13">
    <source>
        <dbReference type="ARBA" id="ARBA00060881"/>
    </source>
</evidence>
<sequence length="681" mass="74723">MNRDLFEEESATSSHAEQRVTQLRALLTRYNREYYELDQPTVPDAEYDRLFRELVELEKRHPELQSDASPSQKVGGQALDAFTQVTHETPMLSLDNAFSSEEFEAFATRVAERLDSATAIAFCCEPKLDGAAVSILYEGGELVRAATRGDGQTGEDITANVRTIRNVPLQLQGDFPARVEVRGEVFMPTNAFEKYNEKALAAGEKTFANPRNAAAGSLRQLDSRITAKRPLHFYAYSMGVVSDDIDLADTHFGRLEQLQNWGLPISDEVKVVAQSSACKTYYDDILARRAKLRYEIDGIVLKVNSIALQQDLGFVSRAPRWAIAWKFPAQEELTVIRGVDFQVGRTGAITPVARLEPVAVGGVTVSNATLHNADEIARLDIRIGDTVIIRRAGDVIPQVVQVVFERRPESTQKIEFPQHCPVCDSHVERAEGEAVARCTGGLICAAQRREAIKHFAARKAMDIDGLGDKLVEQLVEREWVKSPADLFRLSVRELAQLPRMGEKSAEKISAAIAASKTTTLPRFLYALGIREVGEATAANLASHFASLEALSNANIEELEAVSDVGTVVASHIYQFFREPHNQEVINELLELGIHWPAVEKLTQSEATLAGNTYVLTGTLSQMTRDEAKHALQARGAKVSGSVSAKTTAVIAGDNAGSKLTKAEQLGVTILSEADLIDLLNS</sequence>
<feature type="binding site" evidence="14">
    <location>
        <position position="148"/>
    </location>
    <ligand>
        <name>NAD(+)</name>
        <dbReference type="ChEBI" id="CHEBI:57540"/>
    </ligand>
</feature>
<dbReference type="FunFam" id="1.10.287.610:FF:000002">
    <property type="entry name" value="DNA ligase"/>
    <property type="match status" value="1"/>
</dbReference>
<dbReference type="GO" id="GO:0003677">
    <property type="term" value="F:DNA binding"/>
    <property type="evidence" value="ECO:0007669"/>
    <property type="project" value="InterPro"/>
</dbReference>
<dbReference type="GO" id="GO:0005829">
    <property type="term" value="C:cytosol"/>
    <property type="evidence" value="ECO:0007669"/>
    <property type="project" value="TreeGrafter"/>
</dbReference>
<dbReference type="CDD" id="cd17748">
    <property type="entry name" value="BRCT_DNA_ligase_like"/>
    <property type="match status" value="1"/>
</dbReference>
<reference evidence="19" key="1">
    <citation type="submission" date="2015-08" db="EMBL/GenBank/DDBJ databases">
        <authorList>
            <person name="Varghese N."/>
        </authorList>
    </citation>
    <scope>NUCLEOTIDE SEQUENCE [LARGE SCALE GENOMIC DNA]</scope>
    <source>
        <strain evidence="19">DSM 27808</strain>
    </source>
</reference>
<dbReference type="Gene3D" id="3.30.470.30">
    <property type="entry name" value="DNA ligase/mRNA capping enzyme"/>
    <property type="match status" value="1"/>
</dbReference>
<evidence type="ECO:0000256" key="9">
    <source>
        <dbReference type="ARBA" id="ARBA00022842"/>
    </source>
</evidence>
<keyword evidence="11 14" id="KW-0234">DNA repair</keyword>
<dbReference type="FunFam" id="1.10.150.20:FF:000006">
    <property type="entry name" value="DNA ligase"/>
    <property type="match status" value="1"/>
</dbReference>
<dbReference type="Pfam" id="PF14520">
    <property type="entry name" value="HHH_5"/>
    <property type="match status" value="1"/>
</dbReference>
<evidence type="ECO:0000259" key="17">
    <source>
        <dbReference type="PROSITE" id="PS50172"/>
    </source>
</evidence>
<evidence type="ECO:0000256" key="15">
    <source>
        <dbReference type="RuleBase" id="RU000618"/>
    </source>
</evidence>
<dbReference type="GO" id="GO:0006260">
    <property type="term" value="P:DNA replication"/>
    <property type="evidence" value="ECO:0007669"/>
    <property type="project" value="UniProtKB-KW"/>
</dbReference>
<dbReference type="PROSITE" id="PS50172">
    <property type="entry name" value="BRCT"/>
    <property type="match status" value="1"/>
</dbReference>
<dbReference type="PIRSF" id="PIRSF001604">
    <property type="entry name" value="LigA"/>
    <property type="match status" value="1"/>
</dbReference>
<dbReference type="HAMAP" id="MF_01588">
    <property type="entry name" value="DNA_ligase_A"/>
    <property type="match status" value="1"/>
</dbReference>
<dbReference type="PROSITE" id="PS01055">
    <property type="entry name" value="DNA_LIGASE_N1"/>
    <property type="match status" value="1"/>
</dbReference>
<keyword evidence="9 14" id="KW-0460">Magnesium</keyword>
<dbReference type="InterPro" id="IPR013840">
    <property type="entry name" value="DNAligase_N"/>
</dbReference>
<organism evidence="18 19">
    <name type="scientific">Pseudidiomarina woesei</name>
    <dbReference type="NCBI Taxonomy" id="1381080"/>
    <lineage>
        <taxon>Bacteria</taxon>
        <taxon>Pseudomonadati</taxon>
        <taxon>Pseudomonadota</taxon>
        <taxon>Gammaproteobacteria</taxon>
        <taxon>Alteromonadales</taxon>
        <taxon>Idiomarinaceae</taxon>
        <taxon>Pseudidiomarina</taxon>
    </lineage>
</organism>
<dbReference type="Gene3D" id="1.10.287.610">
    <property type="entry name" value="Helix hairpin bin"/>
    <property type="match status" value="1"/>
</dbReference>
<dbReference type="InterPro" id="IPR004150">
    <property type="entry name" value="NAD_DNA_ligase_OB"/>
</dbReference>
<dbReference type="Pfam" id="PF03119">
    <property type="entry name" value="DNA_ligase_ZBD"/>
    <property type="match status" value="1"/>
</dbReference>
<dbReference type="Gene3D" id="3.40.50.10190">
    <property type="entry name" value="BRCT domain"/>
    <property type="match status" value="1"/>
</dbReference>
<dbReference type="SMART" id="SM00532">
    <property type="entry name" value="LIGANc"/>
    <property type="match status" value="1"/>
</dbReference>
<keyword evidence="16" id="KW-0175">Coiled coil</keyword>
<dbReference type="GO" id="GO:0046872">
    <property type="term" value="F:metal ion binding"/>
    <property type="evidence" value="ECO:0007669"/>
    <property type="project" value="UniProtKB-KW"/>
</dbReference>
<feature type="domain" description="BRCT" evidence="17">
    <location>
        <begin position="603"/>
        <end position="681"/>
    </location>
</feature>
<dbReference type="GO" id="GO:0003911">
    <property type="term" value="F:DNA ligase (NAD+) activity"/>
    <property type="evidence" value="ECO:0007669"/>
    <property type="project" value="UniProtKB-UniRule"/>
</dbReference>
<keyword evidence="8 14" id="KW-0862">Zinc</keyword>
<evidence type="ECO:0000256" key="4">
    <source>
        <dbReference type="ARBA" id="ARBA00022598"/>
    </source>
</evidence>
<evidence type="ECO:0000256" key="8">
    <source>
        <dbReference type="ARBA" id="ARBA00022833"/>
    </source>
</evidence>
<keyword evidence="4 14" id="KW-0436">Ligase</keyword>
<keyword evidence="5 14" id="KW-0235">DNA replication</keyword>
<dbReference type="CDD" id="cd00114">
    <property type="entry name" value="LIGANc"/>
    <property type="match status" value="1"/>
</dbReference>
<feature type="binding site" evidence="14">
    <location>
        <position position="302"/>
    </location>
    <ligand>
        <name>NAD(+)</name>
        <dbReference type="ChEBI" id="CHEBI:57540"/>
    </ligand>
</feature>
<dbReference type="InterPro" id="IPR001357">
    <property type="entry name" value="BRCT_dom"/>
</dbReference>
<evidence type="ECO:0000256" key="10">
    <source>
        <dbReference type="ARBA" id="ARBA00023027"/>
    </source>
</evidence>
<dbReference type="SUPFAM" id="SSF52113">
    <property type="entry name" value="BRCT domain"/>
    <property type="match status" value="1"/>
</dbReference>
<dbReference type="InterPro" id="IPR033136">
    <property type="entry name" value="DNA_ligase_CS"/>
</dbReference>
<dbReference type="InterPro" id="IPR018239">
    <property type="entry name" value="DNA_ligase_AS"/>
</dbReference>
<keyword evidence="7 14" id="KW-0227">DNA damage</keyword>
<dbReference type="Pfam" id="PF12826">
    <property type="entry name" value="HHH_2"/>
    <property type="match status" value="1"/>
</dbReference>
<evidence type="ECO:0000256" key="5">
    <source>
        <dbReference type="ARBA" id="ARBA00022705"/>
    </source>
</evidence>
<dbReference type="NCBIfam" id="NF005932">
    <property type="entry name" value="PRK07956.1"/>
    <property type="match status" value="1"/>
</dbReference>
<feature type="binding site" evidence="14">
    <location>
        <position position="326"/>
    </location>
    <ligand>
        <name>NAD(+)</name>
        <dbReference type="ChEBI" id="CHEBI:57540"/>
    </ligand>
</feature>
<comment type="catalytic activity">
    <reaction evidence="12 14 15">
        <text>NAD(+) + (deoxyribonucleotide)n-3'-hydroxyl + 5'-phospho-(deoxyribonucleotide)m = (deoxyribonucleotide)n+m + AMP + beta-nicotinamide D-nucleotide.</text>
        <dbReference type="EC" id="6.5.1.2"/>
    </reaction>
</comment>
<dbReference type="EC" id="6.5.1.2" evidence="2 14"/>
<dbReference type="FunFam" id="6.20.10.30:FF:000001">
    <property type="entry name" value="DNA ligase"/>
    <property type="match status" value="1"/>
</dbReference>
<dbReference type="SMART" id="SM00292">
    <property type="entry name" value="BRCT"/>
    <property type="match status" value="1"/>
</dbReference>
<feature type="binding site" evidence="14">
    <location>
        <position position="423"/>
    </location>
    <ligand>
        <name>Zn(2+)</name>
        <dbReference type="ChEBI" id="CHEBI:29105"/>
    </ligand>
</feature>
<dbReference type="NCBIfam" id="TIGR00575">
    <property type="entry name" value="dnlj"/>
    <property type="match status" value="1"/>
</dbReference>
<feature type="active site" description="N6-AMP-lysine intermediate" evidence="14">
    <location>
        <position position="127"/>
    </location>
</feature>
<comment type="cofactor">
    <cofactor evidence="14">
        <name>Mg(2+)</name>
        <dbReference type="ChEBI" id="CHEBI:18420"/>
    </cofactor>
    <cofactor evidence="14">
        <name>Mn(2+)</name>
        <dbReference type="ChEBI" id="CHEBI:29035"/>
    </cofactor>
</comment>
<feature type="binding site" evidence="14">
    <location>
        <begin position="44"/>
        <end position="48"/>
    </location>
    <ligand>
        <name>NAD(+)</name>
        <dbReference type="ChEBI" id="CHEBI:57540"/>
    </ligand>
</feature>
<evidence type="ECO:0000256" key="7">
    <source>
        <dbReference type="ARBA" id="ARBA00022763"/>
    </source>
</evidence>
<dbReference type="FunFam" id="3.30.470.30:FF:000001">
    <property type="entry name" value="DNA ligase"/>
    <property type="match status" value="1"/>
</dbReference>
<evidence type="ECO:0000313" key="18">
    <source>
        <dbReference type="EMBL" id="CUA84698.1"/>
    </source>
</evidence>
<dbReference type="InterPro" id="IPR036420">
    <property type="entry name" value="BRCT_dom_sf"/>
</dbReference>
<dbReference type="InterPro" id="IPR001679">
    <property type="entry name" value="DNA_ligase"/>
</dbReference>
<dbReference type="Gene3D" id="2.40.50.140">
    <property type="entry name" value="Nucleic acid-binding proteins"/>
    <property type="match status" value="1"/>
</dbReference>
<feature type="coiled-coil region" evidence="16">
    <location>
        <begin position="13"/>
        <end position="67"/>
    </location>
</feature>
<evidence type="ECO:0000256" key="11">
    <source>
        <dbReference type="ARBA" id="ARBA00023204"/>
    </source>
</evidence>
<dbReference type="InterPro" id="IPR010994">
    <property type="entry name" value="RuvA_2-like"/>
</dbReference>
<dbReference type="OrthoDB" id="9759736at2"/>
<feature type="binding site" evidence="14">
    <location>
        <position position="444"/>
    </location>
    <ligand>
        <name>Zn(2+)</name>
        <dbReference type="ChEBI" id="CHEBI:29105"/>
    </ligand>
</feature>
<dbReference type="EMBL" id="CYHB01000002">
    <property type="protein sequence ID" value="CUA84698.1"/>
    <property type="molecule type" value="Genomic_DNA"/>
</dbReference>
<evidence type="ECO:0000256" key="3">
    <source>
        <dbReference type="ARBA" id="ARBA00013308"/>
    </source>
</evidence>
<dbReference type="InterPro" id="IPR041663">
    <property type="entry name" value="DisA/LigA_HHH"/>
</dbReference>
<dbReference type="InterPro" id="IPR012340">
    <property type="entry name" value="NA-bd_OB-fold"/>
</dbReference>
<dbReference type="Pfam" id="PF01653">
    <property type="entry name" value="DNA_ligase_aden"/>
    <property type="match status" value="1"/>
</dbReference>
<dbReference type="InterPro" id="IPR004149">
    <property type="entry name" value="Znf_DNAligase_C4"/>
</dbReference>
<accession>A0A0K6H148</accession>
<feature type="binding site" evidence="14">
    <location>
        <position position="184"/>
    </location>
    <ligand>
        <name>NAD(+)</name>
        <dbReference type="ChEBI" id="CHEBI:57540"/>
    </ligand>
</feature>
<keyword evidence="6 14" id="KW-0479">Metal-binding</keyword>
<dbReference type="AlphaFoldDB" id="A0A0K6H148"/>
<dbReference type="SMART" id="SM00278">
    <property type="entry name" value="HhH1"/>
    <property type="match status" value="4"/>
</dbReference>
<evidence type="ECO:0000256" key="16">
    <source>
        <dbReference type="SAM" id="Coils"/>
    </source>
</evidence>
<comment type="caution">
    <text evidence="14">Lacks conserved residue(s) required for the propagation of feature annotation.</text>
</comment>
<keyword evidence="10 14" id="KW-0520">NAD</keyword>
<dbReference type="FunFam" id="2.40.50.140:FF:000012">
    <property type="entry name" value="DNA ligase"/>
    <property type="match status" value="1"/>
</dbReference>
<comment type="function">
    <text evidence="1 14">DNA ligase that catalyzes the formation of phosphodiester linkages between 5'-phosphoryl and 3'-hydroxyl groups in double-stranded DNA using NAD as a coenzyme and as the energy source for the reaction. It is essential for DNA replication and repair of damaged DNA.</text>
</comment>
<dbReference type="RefSeq" id="WP_055438653.1">
    <property type="nucleotide sequence ID" value="NZ_CYHB01000002.1"/>
</dbReference>
<evidence type="ECO:0000256" key="12">
    <source>
        <dbReference type="ARBA" id="ARBA00034005"/>
    </source>
</evidence>
<evidence type="ECO:0000256" key="2">
    <source>
        <dbReference type="ARBA" id="ARBA00012722"/>
    </source>
</evidence>
<evidence type="ECO:0000313" key="19">
    <source>
        <dbReference type="Proteomes" id="UP000182598"/>
    </source>
</evidence>
<evidence type="ECO:0000256" key="14">
    <source>
        <dbReference type="HAMAP-Rule" id="MF_01588"/>
    </source>
</evidence>
<evidence type="ECO:0000256" key="1">
    <source>
        <dbReference type="ARBA" id="ARBA00004067"/>
    </source>
</evidence>
<protein>
    <recommendedName>
        <fullName evidence="3 14">DNA ligase</fullName>
        <ecNumber evidence="2 14">6.5.1.2</ecNumber>
    </recommendedName>
    <alternativeName>
        <fullName evidence="14">Polydeoxyribonucleotide synthase [NAD(+)]</fullName>
    </alternativeName>
</protein>
<dbReference type="Gene3D" id="1.10.150.20">
    <property type="entry name" value="5' to 3' exonuclease, C-terminal subdomain"/>
    <property type="match status" value="2"/>
</dbReference>
<name>A0A0K6H148_9GAMM</name>
<gene>
    <name evidence="14" type="primary">ligA</name>
    <name evidence="18" type="ORF">Ga0061064_0979</name>
</gene>
<comment type="similarity">
    <text evidence="13 14">Belongs to the NAD-dependent DNA ligase family. LigA subfamily.</text>
</comment>
<dbReference type="Pfam" id="PF00533">
    <property type="entry name" value="BRCT"/>
    <property type="match status" value="1"/>
</dbReference>
<proteinExistence type="inferred from homology"/>
<dbReference type="Proteomes" id="UP000182598">
    <property type="component" value="Unassembled WGS sequence"/>
</dbReference>
<keyword evidence="14" id="KW-0464">Manganese</keyword>
<dbReference type="GO" id="GO:0006281">
    <property type="term" value="P:DNA repair"/>
    <property type="evidence" value="ECO:0007669"/>
    <property type="project" value="UniProtKB-KW"/>
</dbReference>
<dbReference type="PROSITE" id="PS01056">
    <property type="entry name" value="DNA_LIGASE_N2"/>
    <property type="match status" value="1"/>
</dbReference>
<feature type="binding site" evidence="14">
    <location>
        <begin position="93"/>
        <end position="94"/>
    </location>
    <ligand>
        <name>NAD(+)</name>
        <dbReference type="ChEBI" id="CHEBI:57540"/>
    </ligand>
</feature>
<dbReference type="SUPFAM" id="SSF50249">
    <property type="entry name" value="Nucleic acid-binding proteins"/>
    <property type="match status" value="1"/>
</dbReference>
<dbReference type="Gene3D" id="6.20.10.30">
    <property type="match status" value="1"/>
</dbReference>
<dbReference type="Pfam" id="PF03120">
    <property type="entry name" value="OB_DNA_ligase"/>
    <property type="match status" value="1"/>
</dbReference>
<feature type="binding site" evidence="14">
    <location>
        <position position="420"/>
    </location>
    <ligand>
        <name>Zn(2+)</name>
        <dbReference type="ChEBI" id="CHEBI:29105"/>
    </ligand>
</feature>
<feature type="binding site" evidence="14">
    <location>
        <position position="125"/>
    </location>
    <ligand>
        <name>NAD(+)</name>
        <dbReference type="ChEBI" id="CHEBI:57540"/>
    </ligand>
</feature>
<evidence type="ECO:0000256" key="6">
    <source>
        <dbReference type="ARBA" id="ARBA00022723"/>
    </source>
</evidence>
<dbReference type="PANTHER" id="PTHR23389:SF9">
    <property type="entry name" value="DNA LIGASE"/>
    <property type="match status" value="1"/>
</dbReference>
<dbReference type="FunFam" id="1.10.150.20:FF:000007">
    <property type="entry name" value="DNA ligase"/>
    <property type="match status" value="1"/>
</dbReference>
<dbReference type="PANTHER" id="PTHR23389">
    <property type="entry name" value="CHROMOSOME TRANSMISSION FIDELITY FACTOR 18"/>
    <property type="match status" value="1"/>
</dbReference>
<dbReference type="SUPFAM" id="SSF56091">
    <property type="entry name" value="DNA ligase/mRNA capping enzyme, catalytic domain"/>
    <property type="match status" value="1"/>
</dbReference>